<name>A0A9W9EPZ1_9EURO</name>
<dbReference type="GeneID" id="81362109"/>
<accession>A0A9W9EPZ1</accession>
<proteinExistence type="predicted"/>
<comment type="caution">
    <text evidence="1">The sequence shown here is derived from an EMBL/GenBank/DDBJ whole genome shotgun (WGS) entry which is preliminary data.</text>
</comment>
<dbReference type="EMBL" id="JAPQKI010000010">
    <property type="protein sequence ID" value="KAJ5085868.1"/>
    <property type="molecule type" value="Genomic_DNA"/>
</dbReference>
<evidence type="ECO:0000313" key="1">
    <source>
        <dbReference type="EMBL" id="KAJ5085868.1"/>
    </source>
</evidence>
<gene>
    <name evidence="1" type="ORF">N7532_010639</name>
</gene>
<dbReference type="Proteomes" id="UP001149074">
    <property type="component" value="Unassembled WGS sequence"/>
</dbReference>
<protein>
    <submittedName>
        <fullName evidence="1">Uncharacterized protein</fullName>
    </submittedName>
</protein>
<dbReference type="AlphaFoldDB" id="A0A9W9EPZ1"/>
<reference evidence="1" key="2">
    <citation type="journal article" date="2023" name="IMA Fungus">
        <title>Comparative genomic study of the Penicillium genus elucidates a diverse pangenome and 15 lateral gene transfer events.</title>
        <authorList>
            <person name="Petersen C."/>
            <person name="Sorensen T."/>
            <person name="Nielsen M.R."/>
            <person name="Sondergaard T.E."/>
            <person name="Sorensen J.L."/>
            <person name="Fitzpatrick D.A."/>
            <person name="Frisvad J.C."/>
            <person name="Nielsen K.L."/>
        </authorList>
    </citation>
    <scope>NUCLEOTIDE SEQUENCE</scope>
    <source>
        <strain evidence="1">IBT 30761</strain>
    </source>
</reference>
<sequence length="103" mass="11253">MCLSKQRAISFWTSVIDEYFPHQQPEMMPPKQIIGPSLSMPESEKSINFEMAEAIQNHVVTANACVNNAFAVGVCKTIGCFLGPLKLAGRKEGRSAVTLKDAP</sequence>
<evidence type="ECO:0000313" key="2">
    <source>
        <dbReference type="Proteomes" id="UP001149074"/>
    </source>
</evidence>
<organism evidence="1 2">
    <name type="scientific">Penicillium argentinense</name>
    <dbReference type="NCBI Taxonomy" id="1131581"/>
    <lineage>
        <taxon>Eukaryota</taxon>
        <taxon>Fungi</taxon>
        <taxon>Dikarya</taxon>
        <taxon>Ascomycota</taxon>
        <taxon>Pezizomycotina</taxon>
        <taxon>Eurotiomycetes</taxon>
        <taxon>Eurotiomycetidae</taxon>
        <taxon>Eurotiales</taxon>
        <taxon>Aspergillaceae</taxon>
        <taxon>Penicillium</taxon>
    </lineage>
</organism>
<keyword evidence="2" id="KW-1185">Reference proteome</keyword>
<dbReference type="RefSeq" id="XP_056470546.1">
    <property type="nucleotide sequence ID" value="XM_056623130.1"/>
</dbReference>
<reference evidence="1" key="1">
    <citation type="submission" date="2022-11" db="EMBL/GenBank/DDBJ databases">
        <authorList>
            <person name="Petersen C."/>
        </authorList>
    </citation>
    <scope>NUCLEOTIDE SEQUENCE</scope>
    <source>
        <strain evidence="1">IBT 30761</strain>
    </source>
</reference>